<dbReference type="PROSITE" id="PS51257">
    <property type="entry name" value="PROKAR_LIPOPROTEIN"/>
    <property type="match status" value="1"/>
</dbReference>
<dbReference type="Proteomes" id="UP000294599">
    <property type="component" value="Unassembled WGS sequence"/>
</dbReference>
<dbReference type="AlphaFoldDB" id="A0A4S3KXP2"/>
<keyword evidence="3" id="KW-1185">Reference proteome</keyword>
<dbReference type="Gene3D" id="3.40.50.1000">
    <property type="entry name" value="HAD superfamily/HAD-like"/>
    <property type="match status" value="1"/>
</dbReference>
<sequence>MKPIRNLALALVLTSLVACGHSHVRDERPYAPAPGRPVAAATQVEAHNNLNAVLWMQVAAEYEASVRSVYGAAAEVLDRALADRSWDALPRDERGGQRVEHLPPAIILDADETVIDNSAYQARLIDRDETFDAATWEDFVNERRSRALPGAVEFLRAAAQRGVTVFYVTNRTAAEKPATYDNLRALGFPMSDPEDTVLTIDEAQGWSPEKGARRQFVGERYRVVMMFGDNLGDFLDGLRGKGNDERSAMMEAYRNWWGVRWFMLPNPSYGGWEGAATRGADDATAAKRRALRTR</sequence>
<dbReference type="EMBL" id="SMAF01000006">
    <property type="protein sequence ID" value="TCS99230.1"/>
    <property type="molecule type" value="Genomic_DNA"/>
</dbReference>
<dbReference type="RefSeq" id="WP_132577300.1">
    <property type="nucleotide sequence ID" value="NZ_JBHLWF010000031.1"/>
</dbReference>
<keyword evidence="1" id="KW-0732">Signal</keyword>
<dbReference type="GO" id="GO:0009279">
    <property type="term" value="C:cell outer membrane"/>
    <property type="evidence" value="ECO:0007669"/>
    <property type="project" value="InterPro"/>
</dbReference>
<proteinExistence type="predicted"/>
<evidence type="ECO:0000313" key="3">
    <source>
        <dbReference type="Proteomes" id="UP000294599"/>
    </source>
</evidence>
<dbReference type="PANTHER" id="PTHR31284">
    <property type="entry name" value="ACID PHOSPHATASE-LIKE PROTEIN"/>
    <property type="match status" value="1"/>
</dbReference>
<dbReference type="InterPro" id="IPR005519">
    <property type="entry name" value="Acid_phosphat_B-like"/>
</dbReference>
<dbReference type="Pfam" id="PF03767">
    <property type="entry name" value="Acid_phosphat_B"/>
    <property type="match status" value="1"/>
</dbReference>
<dbReference type="SFLD" id="SFLDS00003">
    <property type="entry name" value="Haloacid_Dehalogenase"/>
    <property type="match status" value="1"/>
</dbReference>
<gene>
    <name evidence="2" type="ORF">EDC25_10668</name>
</gene>
<name>A0A4S3KXP2_9GAMM</name>
<dbReference type="SUPFAM" id="SSF56784">
    <property type="entry name" value="HAD-like"/>
    <property type="match status" value="1"/>
</dbReference>
<dbReference type="SFLD" id="SFLDG01125">
    <property type="entry name" value="C1.1:_Acid_Phosphatase_Like"/>
    <property type="match status" value="1"/>
</dbReference>
<dbReference type="PANTHER" id="PTHR31284:SF10">
    <property type="entry name" value="ACID PHOSPHATASE-LIKE PROTEIN"/>
    <property type="match status" value="1"/>
</dbReference>
<dbReference type="OrthoDB" id="395856at2"/>
<dbReference type="InterPro" id="IPR006423">
    <property type="entry name" value="Lipo_e_P4"/>
</dbReference>
<comment type="caution">
    <text evidence="2">The sequence shown here is derived from an EMBL/GenBank/DDBJ whole genome shotgun (WGS) entry which is preliminary data.</text>
</comment>
<dbReference type="InterPro" id="IPR036412">
    <property type="entry name" value="HAD-like_sf"/>
</dbReference>
<dbReference type="PIRSF" id="PIRSF019271">
    <property type="entry name" value="Acid_Ptase_C"/>
    <property type="match status" value="1"/>
</dbReference>
<protein>
    <submittedName>
        <fullName evidence="2">Acid phosphatase</fullName>
    </submittedName>
</protein>
<reference evidence="2 3" key="1">
    <citation type="submission" date="2019-03" db="EMBL/GenBank/DDBJ databases">
        <title>Genomic Encyclopedia of Type Strains, Phase IV (KMG-IV): sequencing the most valuable type-strain genomes for metagenomic binning, comparative biology and taxonomic classification.</title>
        <authorList>
            <person name="Goeker M."/>
        </authorList>
    </citation>
    <scope>NUCLEOTIDE SEQUENCE [LARGE SCALE GENOMIC DNA]</scope>
    <source>
        <strain evidence="2 3">DSM 21944</strain>
    </source>
</reference>
<accession>A0A4S3KXP2</accession>
<evidence type="ECO:0000256" key="1">
    <source>
        <dbReference type="ARBA" id="ARBA00022729"/>
    </source>
</evidence>
<evidence type="ECO:0000313" key="2">
    <source>
        <dbReference type="EMBL" id="TCS99230.1"/>
    </source>
</evidence>
<organism evidence="2 3">
    <name type="scientific">Pseudofulvimonas gallinarii</name>
    <dbReference type="NCBI Taxonomy" id="634155"/>
    <lineage>
        <taxon>Bacteria</taxon>
        <taxon>Pseudomonadati</taxon>
        <taxon>Pseudomonadota</taxon>
        <taxon>Gammaproteobacteria</taxon>
        <taxon>Lysobacterales</taxon>
        <taxon>Rhodanobacteraceae</taxon>
        <taxon>Pseudofulvimonas</taxon>
    </lineage>
</organism>
<dbReference type="InterPro" id="IPR023214">
    <property type="entry name" value="HAD_sf"/>
</dbReference>